<dbReference type="EMBL" id="FWYC01000003">
    <property type="protein sequence ID" value="SMC58880.1"/>
    <property type="molecule type" value="Genomic_DNA"/>
</dbReference>
<accession>A0A1W2AE58</accession>
<evidence type="ECO:0000313" key="2">
    <source>
        <dbReference type="Proteomes" id="UP000192840"/>
    </source>
</evidence>
<gene>
    <name evidence="1" type="ORF">SAMN05660733_00617</name>
</gene>
<dbReference type="Proteomes" id="UP000192840">
    <property type="component" value="Unassembled WGS sequence"/>
</dbReference>
<protein>
    <recommendedName>
        <fullName evidence="3">DUF2199 domain-containing protein</fullName>
    </recommendedName>
</protein>
<reference evidence="2" key="1">
    <citation type="submission" date="2017-04" db="EMBL/GenBank/DDBJ databases">
        <authorList>
            <person name="Varghese N."/>
            <person name="Submissions S."/>
        </authorList>
    </citation>
    <scope>NUCLEOTIDE SEQUENCE [LARGE SCALE GENOMIC DNA]</scope>
    <source>
        <strain evidence="2">DSM 44073</strain>
    </source>
</reference>
<dbReference type="AlphaFoldDB" id="A0A1W2AE58"/>
<sequence>MTIAVAALPCGRMTVQCGCCGAEITSTDRIDYRLNRPEQLLGVPGEQLGAPTGGLLVGPDGDSYIRCLLPVRLTGGTEVVFGAWTQISKVDAMYAHAVWDNDEQYANLRITGTFANVIKPWDLLGVPVEATVLNTDELPYFTSHPLLDREWDRDEVLCRIRHPLPVPVRETLGEVWTIERTEGMRCVVDGRTVRFTSPDRRVALDVYADLTGGSVSDFLGAVLDGYPASAEHSVEHNGPELRHAFWLSEVIDGHEEQVFHAHVVRPGTMISVRCVHRYPVDRAWAQHVLNSVRYIG</sequence>
<dbReference type="eggNOG" id="COG4899">
    <property type="taxonomic scope" value="Bacteria"/>
</dbReference>
<proteinExistence type="predicted"/>
<evidence type="ECO:0008006" key="3">
    <source>
        <dbReference type="Google" id="ProtNLM"/>
    </source>
</evidence>
<dbReference type="STRING" id="40571.SAMN05660733_00617"/>
<keyword evidence="2" id="KW-1185">Reference proteome</keyword>
<name>A0A1W2AE58_9PSEU</name>
<organism evidence="1 2">
    <name type="scientific">Lentzea albidocapillata</name>
    <dbReference type="NCBI Taxonomy" id="40571"/>
    <lineage>
        <taxon>Bacteria</taxon>
        <taxon>Bacillati</taxon>
        <taxon>Actinomycetota</taxon>
        <taxon>Actinomycetes</taxon>
        <taxon>Pseudonocardiales</taxon>
        <taxon>Pseudonocardiaceae</taxon>
        <taxon>Lentzea</taxon>
    </lineage>
</organism>
<evidence type="ECO:0000313" key="1">
    <source>
        <dbReference type="EMBL" id="SMC58880.1"/>
    </source>
</evidence>